<gene>
    <name evidence="2" type="ORF">H6A20_00930</name>
</gene>
<evidence type="ECO:0000256" key="1">
    <source>
        <dbReference type="SAM" id="Phobius"/>
    </source>
</evidence>
<keyword evidence="1" id="KW-0812">Transmembrane</keyword>
<comment type="caution">
    <text evidence="2">The sequence shown here is derived from an EMBL/GenBank/DDBJ whole genome shotgun (WGS) entry which is preliminary data.</text>
</comment>
<reference evidence="2" key="1">
    <citation type="submission" date="2020-08" db="EMBL/GenBank/DDBJ databases">
        <authorList>
            <person name="Cejkova D."/>
            <person name="Kubasova T."/>
            <person name="Jahodarova E."/>
            <person name="Rychlik I."/>
        </authorList>
    </citation>
    <scope>NUCLEOTIDE SEQUENCE</scope>
    <source>
        <strain evidence="2">An582</strain>
    </source>
</reference>
<accession>A0A939BEL9</accession>
<protein>
    <recommendedName>
        <fullName evidence="4">Type II secretion system protein GspF domain-containing protein</fullName>
    </recommendedName>
</protein>
<organism evidence="2 3">
    <name type="scientific">Mordavella massiliensis</name>
    <dbReference type="NCBI Taxonomy" id="1871024"/>
    <lineage>
        <taxon>Bacteria</taxon>
        <taxon>Bacillati</taxon>
        <taxon>Bacillota</taxon>
        <taxon>Clostridia</taxon>
        <taxon>Eubacteriales</taxon>
        <taxon>Clostridiaceae</taxon>
        <taxon>Mordavella</taxon>
    </lineage>
</organism>
<feature type="transmembrane region" description="Helical" evidence="1">
    <location>
        <begin position="353"/>
        <end position="376"/>
    </location>
</feature>
<keyword evidence="1" id="KW-1133">Transmembrane helix</keyword>
<sequence length="378" mass="42345">MRRNGYGQGDRDVRLDVTVDGKRADGPLDVTVGERQYTEEELQQVFSRAGKELETRILGENRDLDHVTADLDLVTEIPDLPVTVEWELDRYDVMNVTGEIQAGALQEALAEEADGVLVGLRAFLTYTEDPKKQAVHAVSVRILEPERTAGEELLERIREEIRTYDGGNRTKESVRLPEEVGGKEIRYHLPMDPRGGVVLVMGILTAALLVCLEKQNEKKEGERRRQQMMLDYPQIVSQLNLLLGAGMSSKSAWKKIVDDYQQRRQTSGTRAAYEEMCAAWNEMCGGVPEKECYENFGSRCALQAYMKLGALLSQNLRKGTKGLADALRLEGIHAFEERKALAKRRGEEAGTKLLLPMFLMLAVVLVIVIVPAFLSIPL</sequence>
<proteinExistence type="predicted"/>
<feature type="transmembrane region" description="Helical" evidence="1">
    <location>
        <begin position="195"/>
        <end position="212"/>
    </location>
</feature>
<name>A0A939BEL9_9CLOT</name>
<keyword evidence="1" id="KW-0472">Membrane</keyword>
<evidence type="ECO:0008006" key="4">
    <source>
        <dbReference type="Google" id="ProtNLM"/>
    </source>
</evidence>
<dbReference type="EMBL" id="JACJKS010000001">
    <property type="protein sequence ID" value="MBM6947227.1"/>
    <property type="molecule type" value="Genomic_DNA"/>
</dbReference>
<evidence type="ECO:0000313" key="2">
    <source>
        <dbReference type="EMBL" id="MBM6947227.1"/>
    </source>
</evidence>
<reference evidence="2" key="2">
    <citation type="journal article" date="2021" name="Sci. Rep.">
        <title>The distribution of antibiotic resistance genes in chicken gut microbiota commensals.</title>
        <authorList>
            <person name="Juricova H."/>
            <person name="Matiasovicova J."/>
            <person name="Kubasova T."/>
            <person name="Cejkova D."/>
            <person name="Rychlik I."/>
        </authorList>
    </citation>
    <scope>NUCLEOTIDE SEQUENCE</scope>
    <source>
        <strain evidence="2">An582</strain>
    </source>
</reference>
<dbReference type="AlphaFoldDB" id="A0A939BEL9"/>
<evidence type="ECO:0000313" key="3">
    <source>
        <dbReference type="Proteomes" id="UP000705508"/>
    </source>
</evidence>
<dbReference type="Proteomes" id="UP000705508">
    <property type="component" value="Unassembled WGS sequence"/>
</dbReference>